<name>A0A835V7P3_VANPL</name>
<dbReference type="EMBL" id="JADCNM010000003">
    <property type="protein sequence ID" value="KAG0490539.1"/>
    <property type="molecule type" value="Genomic_DNA"/>
</dbReference>
<gene>
    <name evidence="1" type="ORF">HPP92_007402</name>
</gene>
<proteinExistence type="predicted"/>
<dbReference type="Proteomes" id="UP000639772">
    <property type="component" value="Chromosome 3"/>
</dbReference>
<comment type="caution">
    <text evidence="1">The sequence shown here is derived from an EMBL/GenBank/DDBJ whole genome shotgun (WGS) entry which is preliminary data.</text>
</comment>
<protein>
    <submittedName>
        <fullName evidence="1">Uncharacterized protein</fullName>
    </submittedName>
</protein>
<accession>A0A835V7P3</accession>
<sequence>MIQTHDGEECIEDLVDYLCPTVSHRPLRDGFIEKPGHKQEEYNKAAGNKKEPDKKSHVHWMLDPVLAVFNKESPVDLSDKWNSETSTPMCGDAWGITWCRIVTAWALAFNLSARREGRDSAYKTKFKEPVLRWVCFQEIKKPFLTVFLTKEAHFNCGNVDGN</sequence>
<evidence type="ECO:0000313" key="2">
    <source>
        <dbReference type="Proteomes" id="UP000639772"/>
    </source>
</evidence>
<evidence type="ECO:0000313" key="1">
    <source>
        <dbReference type="EMBL" id="KAG0490539.1"/>
    </source>
</evidence>
<reference evidence="1 2" key="1">
    <citation type="journal article" date="2020" name="Nat. Food">
        <title>A phased Vanilla planifolia genome enables genetic improvement of flavour and production.</title>
        <authorList>
            <person name="Hasing T."/>
            <person name="Tang H."/>
            <person name="Brym M."/>
            <person name="Khazi F."/>
            <person name="Huang T."/>
            <person name="Chambers A.H."/>
        </authorList>
    </citation>
    <scope>NUCLEOTIDE SEQUENCE [LARGE SCALE GENOMIC DNA]</scope>
    <source>
        <tissue evidence="1">Leaf</tissue>
    </source>
</reference>
<organism evidence="1 2">
    <name type="scientific">Vanilla planifolia</name>
    <name type="common">Vanilla</name>
    <dbReference type="NCBI Taxonomy" id="51239"/>
    <lineage>
        <taxon>Eukaryota</taxon>
        <taxon>Viridiplantae</taxon>
        <taxon>Streptophyta</taxon>
        <taxon>Embryophyta</taxon>
        <taxon>Tracheophyta</taxon>
        <taxon>Spermatophyta</taxon>
        <taxon>Magnoliopsida</taxon>
        <taxon>Liliopsida</taxon>
        <taxon>Asparagales</taxon>
        <taxon>Orchidaceae</taxon>
        <taxon>Vanilloideae</taxon>
        <taxon>Vanilleae</taxon>
        <taxon>Vanilla</taxon>
    </lineage>
</organism>
<dbReference type="AlphaFoldDB" id="A0A835V7P3"/>